<evidence type="ECO:0000313" key="2">
    <source>
        <dbReference type="EMBL" id="MDH7959784.1"/>
    </source>
</evidence>
<dbReference type="EMBL" id="JARYTV010000003">
    <property type="protein sequence ID" value="MDH7959784.1"/>
    <property type="molecule type" value="Genomic_DNA"/>
</dbReference>
<evidence type="ECO:0000259" key="1">
    <source>
        <dbReference type="Pfam" id="PF00534"/>
    </source>
</evidence>
<dbReference type="InterPro" id="IPR001296">
    <property type="entry name" value="Glyco_trans_1"/>
</dbReference>
<keyword evidence="2" id="KW-0328">Glycosyltransferase</keyword>
<dbReference type="SUPFAM" id="SSF53756">
    <property type="entry name" value="UDP-Glycosyltransferase/glycogen phosphorylase"/>
    <property type="match status" value="1"/>
</dbReference>
<keyword evidence="2" id="KW-0808">Transferase</keyword>
<dbReference type="RefSeq" id="WP_265149942.1">
    <property type="nucleotide sequence ID" value="NZ_AP026069.1"/>
</dbReference>
<comment type="caution">
    <text evidence="2">The sequence shown here is derived from an EMBL/GenBank/DDBJ whole genome shotgun (WGS) entry which is preliminary data.</text>
</comment>
<dbReference type="Pfam" id="PF00534">
    <property type="entry name" value="Glycos_transf_1"/>
    <property type="match status" value="1"/>
</dbReference>
<sequence>MQAHFKGVETLLAAFAKLSKEFDNLELTIAGDGPIYEDMVAKYPQDNIIFLGEVSHGWVKQMNSVSDIFVLLSKIEGFSTALLEADS</sequence>
<accession>A0AA43PFM2</accession>
<dbReference type="AlphaFoldDB" id="A0AA43PFM2"/>
<gene>
    <name evidence="2" type="ORF">QHR29_04820</name>
</gene>
<feature type="domain" description="Glycosyl transferase family 1" evidence="1">
    <location>
        <begin position="6"/>
        <end position="85"/>
    </location>
</feature>
<dbReference type="GO" id="GO:0016757">
    <property type="term" value="F:glycosyltransferase activity"/>
    <property type="evidence" value="ECO:0007669"/>
    <property type="project" value="UniProtKB-KW"/>
</dbReference>
<proteinExistence type="predicted"/>
<reference evidence="2" key="1">
    <citation type="submission" date="2023-04" db="EMBL/GenBank/DDBJ databases">
        <title>Genomic analysis of Lactococcus garvieae isolates.</title>
        <authorList>
            <person name="Zhanghang C."/>
        </authorList>
    </citation>
    <scope>NUCLEOTIDE SEQUENCE</scope>
    <source>
        <strain evidence="2">ZB-1</strain>
    </source>
</reference>
<dbReference type="Proteomes" id="UP001157396">
    <property type="component" value="Unassembled WGS sequence"/>
</dbReference>
<dbReference type="PANTHER" id="PTHR45947:SF3">
    <property type="entry name" value="SULFOQUINOVOSYL TRANSFERASE SQD2"/>
    <property type="match status" value="1"/>
</dbReference>
<dbReference type="Gene3D" id="3.40.50.2000">
    <property type="entry name" value="Glycogen Phosphorylase B"/>
    <property type="match status" value="1"/>
</dbReference>
<dbReference type="PANTHER" id="PTHR45947">
    <property type="entry name" value="SULFOQUINOVOSYL TRANSFERASE SQD2"/>
    <property type="match status" value="1"/>
</dbReference>
<dbReference type="EC" id="2.4.-.-" evidence="2"/>
<dbReference type="InterPro" id="IPR050194">
    <property type="entry name" value="Glycosyltransferase_grp1"/>
</dbReference>
<organism evidence="2 3">
    <name type="scientific">Lactococcus garvieae</name>
    <dbReference type="NCBI Taxonomy" id="1363"/>
    <lineage>
        <taxon>Bacteria</taxon>
        <taxon>Bacillati</taxon>
        <taxon>Bacillota</taxon>
        <taxon>Bacilli</taxon>
        <taxon>Lactobacillales</taxon>
        <taxon>Streptococcaceae</taxon>
        <taxon>Lactococcus</taxon>
    </lineage>
</organism>
<protein>
    <submittedName>
        <fullName evidence="2">Glycosyltransferase</fullName>
        <ecNumber evidence="2">2.4.-.-</ecNumber>
    </submittedName>
</protein>
<evidence type="ECO:0000313" key="3">
    <source>
        <dbReference type="Proteomes" id="UP001157396"/>
    </source>
</evidence>
<name>A0AA43PFM2_9LACT</name>